<dbReference type="InterPro" id="IPR036390">
    <property type="entry name" value="WH_DNA-bd_sf"/>
</dbReference>
<dbReference type="AlphaFoldDB" id="A0A935IMQ4"/>
<organism evidence="4 5">
    <name type="scientific">Candidatus Phosphoribacter hodrii</name>
    <dbReference type="NCBI Taxonomy" id="2953743"/>
    <lineage>
        <taxon>Bacteria</taxon>
        <taxon>Bacillati</taxon>
        <taxon>Actinomycetota</taxon>
        <taxon>Actinomycetes</taxon>
        <taxon>Micrococcales</taxon>
        <taxon>Dermatophilaceae</taxon>
        <taxon>Candidatus Phosphoribacter</taxon>
    </lineage>
</organism>
<keyword evidence="2" id="KW-0804">Transcription</keyword>
<dbReference type="Pfam" id="PF08220">
    <property type="entry name" value="HTH_DeoR"/>
    <property type="match status" value="1"/>
</dbReference>
<evidence type="ECO:0000256" key="1">
    <source>
        <dbReference type="ARBA" id="ARBA00023015"/>
    </source>
</evidence>
<reference evidence="4 5" key="1">
    <citation type="submission" date="2020-10" db="EMBL/GenBank/DDBJ databases">
        <title>Connecting structure to function with the recovery of over 1000 high-quality activated sludge metagenome-assembled genomes encoding full-length rRNA genes using long-read sequencing.</title>
        <authorList>
            <person name="Singleton C.M."/>
            <person name="Petriglieri F."/>
            <person name="Kristensen J.M."/>
            <person name="Kirkegaard R.H."/>
            <person name="Michaelsen T.Y."/>
            <person name="Andersen M.H."/>
            <person name="Karst S.M."/>
            <person name="Dueholm M.S."/>
            <person name="Nielsen P.H."/>
            <person name="Albertsen M."/>
        </authorList>
    </citation>
    <scope>NUCLEOTIDE SEQUENCE [LARGE SCALE GENOMIC DNA]</scope>
    <source>
        <strain evidence="4">Ega_18-Q3-R5-49_MAXAC.001</strain>
    </source>
</reference>
<dbReference type="Gene3D" id="1.10.10.10">
    <property type="entry name" value="Winged helix-like DNA-binding domain superfamily/Winged helix DNA-binding domain"/>
    <property type="match status" value="1"/>
</dbReference>
<keyword evidence="1" id="KW-0805">Transcription regulation</keyword>
<dbReference type="CDD" id="cd00090">
    <property type="entry name" value="HTH_ARSR"/>
    <property type="match status" value="1"/>
</dbReference>
<dbReference type="PANTHER" id="PTHR30363">
    <property type="entry name" value="HTH-TYPE TRANSCRIPTIONAL REGULATOR SRLR-RELATED"/>
    <property type="match status" value="1"/>
</dbReference>
<dbReference type="EMBL" id="JADJIB010000011">
    <property type="protein sequence ID" value="MBK7274727.1"/>
    <property type="molecule type" value="Genomic_DNA"/>
</dbReference>
<dbReference type="InterPro" id="IPR001034">
    <property type="entry name" value="DeoR_HTH"/>
</dbReference>
<dbReference type="PRINTS" id="PR00037">
    <property type="entry name" value="HTHLACR"/>
</dbReference>
<dbReference type="InterPro" id="IPR037171">
    <property type="entry name" value="NagB/RpiA_transferase-like"/>
</dbReference>
<evidence type="ECO:0000313" key="4">
    <source>
        <dbReference type="EMBL" id="MBK7274727.1"/>
    </source>
</evidence>
<evidence type="ECO:0000256" key="2">
    <source>
        <dbReference type="ARBA" id="ARBA00023163"/>
    </source>
</evidence>
<dbReference type="Proteomes" id="UP000726105">
    <property type="component" value="Unassembled WGS sequence"/>
</dbReference>
<dbReference type="InterPro" id="IPR036388">
    <property type="entry name" value="WH-like_DNA-bd_sf"/>
</dbReference>
<name>A0A935IMQ4_9MICO</name>
<protein>
    <submittedName>
        <fullName evidence="4">DeoR/GlpR transcriptional regulator</fullName>
    </submittedName>
</protein>
<dbReference type="SUPFAM" id="SSF100950">
    <property type="entry name" value="NagB/RpiA/CoA transferase-like"/>
    <property type="match status" value="1"/>
</dbReference>
<dbReference type="PROSITE" id="PS51000">
    <property type="entry name" value="HTH_DEOR_2"/>
    <property type="match status" value="1"/>
</dbReference>
<proteinExistence type="predicted"/>
<dbReference type="InterPro" id="IPR014036">
    <property type="entry name" value="DeoR-like_C"/>
</dbReference>
<dbReference type="Gene3D" id="3.40.50.1360">
    <property type="match status" value="1"/>
</dbReference>
<dbReference type="Pfam" id="PF00455">
    <property type="entry name" value="DeoRC"/>
    <property type="match status" value="1"/>
</dbReference>
<accession>A0A935IMQ4</accession>
<dbReference type="PANTHER" id="PTHR30363:SF44">
    <property type="entry name" value="AGA OPERON TRANSCRIPTIONAL REPRESSOR-RELATED"/>
    <property type="match status" value="1"/>
</dbReference>
<feature type="domain" description="HTH deoR-type" evidence="3">
    <location>
        <begin position="1"/>
        <end position="55"/>
    </location>
</feature>
<dbReference type="SMART" id="SM01134">
    <property type="entry name" value="DeoRC"/>
    <property type="match status" value="1"/>
</dbReference>
<dbReference type="InterPro" id="IPR050313">
    <property type="entry name" value="Carb_Metab_HTH_regulators"/>
</dbReference>
<gene>
    <name evidence="4" type="ORF">IPI13_16780</name>
</gene>
<sequence length="254" mass="27708">MVRKADILDDLLENGYRSVPDLALAFGVDASTIRRHLARLEKLNLVQRTHGGALPIRHADTPFAVKQSLHTSEKVAIGAAMAARIEDGQTVLLDSGSTTLEVAKRLTARGLTIVTNDLRIGLEVANRQLGHLVMLGGELLPSVYTLHGPATLRHLADIRVSVAVFSADSVMADGVFNSNAHEVELKRKMRDISSRSFLVADSSKFCRESLYKVFDLDNFDAVLTDTGISPKVAGWFTIPVERHDARPAVTVPHL</sequence>
<dbReference type="SUPFAM" id="SSF46785">
    <property type="entry name" value="Winged helix' DNA-binding domain"/>
    <property type="match status" value="1"/>
</dbReference>
<dbReference type="GO" id="GO:0003700">
    <property type="term" value="F:DNA-binding transcription factor activity"/>
    <property type="evidence" value="ECO:0007669"/>
    <property type="project" value="InterPro"/>
</dbReference>
<evidence type="ECO:0000259" key="3">
    <source>
        <dbReference type="PROSITE" id="PS51000"/>
    </source>
</evidence>
<evidence type="ECO:0000313" key="5">
    <source>
        <dbReference type="Proteomes" id="UP000726105"/>
    </source>
</evidence>
<dbReference type="SMART" id="SM00420">
    <property type="entry name" value="HTH_DEOR"/>
    <property type="match status" value="1"/>
</dbReference>
<comment type="caution">
    <text evidence="4">The sequence shown here is derived from an EMBL/GenBank/DDBJ whole genome shotgun (WGS) entry which is preliminary data.</text>
</comment>
<dbReference type="InterPro" id="IPR011991">
    <property type="entry name" value="ArsR-like_HTH"/>
</dbReference>